<comment type="subcellular location">
    <subcellularLocation>
        <location evidence="1">Nucleus</location>
    </subcellularLocation>
</comment>
<dbReference type="InterPro" id="IPR012340">
    <property type="entry name" value="NA-bd_OB-fold"/>
</dbReference>
<dbReference type="Pfam" id="PF08784">
    <property type="entry name" value="RPA_C"/>
    <property type="match status" value="1"/>
</dbReference>
<protein>
    <recommendedName>
        <fullName evidence="10">RFA2 protein</fullName>
    </recommendedName>
</protein>
<evidence type="ECO:0000256" key="3">
    <source>
        <dbReference type="ARBA" id="ARBA00022705"/>
    </source>
</evidence>
<dbReference type="VEuPathDB" id="FungiDB:SMAC_04802"/>
<dbReference type="EMBL" id="NMPR01000002">
    <property type="protein sequence ID" value="KAA8636681.1"/>
    <property type="molecule type" value="Genomic_DNA"/>
</dbReference>
<dbReference type="GO" id="GO:0006289">
    <property type="term" value="P:nucleotide-excision repair"/>
    <property type="evidence" value="ECO:0007669"/>
    <property type="project" value="TreeGrafter"/>
</dbReference>
<dbReference type="GO" id="GO:0006260">
    <property type="term" value="P:DNA replication"/>
    <property type="evidence" value="ECO:0007669"/>
    <property type="project" value="UniProtKB-KW"/>
</dbReference>
<dbReference type="PANTHER" id="PTHR13989:SF16">
    <property type="entry name" value="REPLICATION PROTEIN A2"/>
    <property type="match status" value="1"/>
</dbReference>
<organism evidence="8 9">
    <name type="scientific">Sordaria macrospora</name>
    <dbReference type="NCBI Taxonomy" id="5147"/>
    <lineage>
        <taxon>Eukaryota</taxon>
        <taxon>Fungi</taxon>
        <taxon>Dikarya</taxon>
        <taxon>Ascomycota</taxon>
        <taxon>Pezizomycotina</taxon>
        <taxon>Sordariomycetes</taxon>
        <taxon>Sordariomycetidae</taxon>
        <taxon>Sordariales</taxon>
        <taxon>Sordariaceae</taxon>
        <taxon>Sordaria</taxon>
    </lineage>
</organism>
<feature type="domain" description="Replication protein A C-terminal" evidence="7">
    <location>
        <begin position="162"/>
        <end position="277"/>
    </location>
</feature>
<feature type="domain" description="OB" evidence="6">
    <location>
        <begin position="66"/>
        <end position="143"/>
    </location>
</feature>
<dbReference type="GO" id="GO:0003697">
    <property type="term" value="F:single-stranded DNA binding"/>
    <property type="evidence" value="ECO:0007669"/>
    <property type="project" value="EnsemblFungi"/>
</dbReference>
<comment type="caution">
    <text evidence="8">The sequence shown here is derived from an EMBL/GenBank/DDBJ whole genome shotgun (WGS) entry which is preliminary data.</text>
</comment>
<comment type="similarity">
    <text evidence="2">Belongs to the replication factor A protein 2 family.</text>
</comment>
<dbReference type="Proteomes" id="UP000433876">
    <property type="component" value="Unassembled WGS sequence"/>
</dbReference>
<evidence type="ECO:0000256" key="4">
    <source>
        <dbReference type="ARBA" id="ARBA00023125"/>
    </source>
</evidence>
<keyword evidence="4" id="KW-0238">DNA-binding</keyword>
<dbReference type="Gene3D" id="1.10.10.10">
    <property type="entry name" value="Winged helix-like DNA-binding domain superfamily/Winged helix DNA-binding domain"/>
    <property type="match status" value="1"/>
</dbReference>
<dbReference type="InterPro" id="IPR004365">
    <property type="entry name" value="NA-bd_OB_tRNA"/>
</dbReference>
<evidence type="ECO:0000259" key="7">
    <source>
        <dbReference type="Pfam" id="PF08784"/>
    </source>
</evidence>
<keyword evidence="5" id="KW-0539">Nucleus</keyword>
<evidence type="ECO:0000313" key="9">
    <source>
        <dbReference type="Proteomes" id="UP000433876"/>
    </source>
</evidence>
<dbReference type="InterPro" id="IPR040260">
    <property type="entry name" value="RFA2-like"/>
</dbReference>
<dbReference type="GO" id="GO:0005736">
    <property type="term" value="C:RNA polymerase I complex"/>
    <property type="evidence" value="ECO:0007669"/>
    <property type="project" value="EnsemblFungi"/>
</dbReference>
<evidence type="ECO:0000256" key="5">
    <source>
        <dbReference type="ARBA" id="ARBA00023242"/>
    </source>
</evidence>
<dbReference type="PANTHER" id="PTHR13989">
    <property type="entry name" value="REPLICATION PROTEIN A-RELATED"/>
    <property type="match status" value="1"/>
</dbReference>
<dbReference type="InterPro" id="IPR014646">
    <property type="entry name" value="Rfa2/RPA32"/>
</dbReference>
<dbReference type="InterPro" id="IPR014892">
    <property type="entry name" value="RPA_C"/>
</dbReference>
<keyword evidence="3" id="KW-0235">DNA replication</keyword>
<dbReference type="SUPFAM" id="SSF46785">
    <property type="entry name" value="Winged helix' DNA-binding domain"/>
    <property type="match status" value="1"/>
</dbReference>
<dbReference type="GO" id="GO:0000781">
    <property type="term" value="C:chromosome, telomeric region"/>
    <property type="evidence" value="ECO:0007669"/>
    <property type="project" value="TreeGrafter"/>
</dbReference>
<dbReference type="OMA" id="SFGNKRY"/>
<dbReference type="InterPro" id="IPR036390">
    <property type="entry name" value="WH_DNA-bd_sf"/>
</dbReference>
<dbReference type="PIRSF" id="PIRSF036949">
    <property type="entry name" value="RPA32"/>
    <property type="match status" value="1"/>
</dbReference>
<reference evidence="8 9" key="1">
    <citation type="submission" date="2017-07" db="EMBL/GenBank/DDBJ databases">
        <title>Genome sequence of the Sordaria macrospora wild type strain R19027.</title>
        <authorList>
            <person name="Nowrousian M."/>
            <person name="Teichert I."/>
            <person name="Kueck U."/>
        </authorList>
    </citation>
    <scope>NUCLEOTIDE SEQUENCE [LARGE SCALE GENOMIC DNA]</scope>
    <source>
        <strain evidence="8 9">R19027</strain>
        <tissue evidence="8">Mycelium</tissue>
    </source>
</reference>
<dbReference type="CDD" id="cd04478">
    <property type="entry name" value="RPA2_DBD_D"/>
    <property type="match status" value="1"/>
</dbReference>
<dbReference type="InterPro" id="IPR036388">
    <property type="entry name" value="WH-like_DNA-bd_sf"/>
</dbReference>
<accession>A0A8S9A6W6</accession>
<dbReference type="AlphaFoldDB" id="A0A8S9A6W6"/>
<dbReference type="GO" id="GO:0000724">
    <property type="term" value="P:double-strand break repair via homologous recombination"/>
    <property type="evidence" value="ECO:0007669"/>
    <property type="project" value="TreeGrafter"/>
</dbReference>
<evidence type="ECO:0008006" key="10">
    <source>
        <dbReference type="Google" id="ProtNLM"/>
    </source>
</evidence>
<sequence>MAGYGGYGGGDAGGFMAGSQQGGSQGGGSKYADESLRPVTIKQLLDWEDTYPGMDPTIDGHPITQVTIVGQVRSVKPQPTNITYKIDDGTGAIDVKKWVDSEAQGEGENGSGAGAIAPDAFVRVWGRLKSLGGKKHVSANFIRQIEDFNEVNYHLLEATYVHLFFSKGAAGAGGAKQDGGGDSMFVDQGYGAGGGGADVAMGGAGPGGGNSAMRARLATCSRNAQTICNFINNSPGGTEGVNLHVIAQGTRMNVRDIVNAADELLGQGIIYTTQDDETWAILDY</sequence>
<evidence type="ECO:0000313" key="8">
    <source>
        <dbReference type="EMBL" id="KAA8636681.1"/>
    </source>
</evidence>
<dbReference type="Pfam" id="PF01336">
    <property type="entry name" value="tRNA_anti-codon"/>
    <property type="match status" value="1"/>
</dbReference>
<dbReference type="GO" id="GO:0005662">
    <property type="term" value="C:DNA replication factor A complex"/>
    <property type="evidence" value="ECO:0007669"/>
    <property type="project" value="EnsemblFungi"/>
</dbReference>
<evidence type="ECO:0000256" key="2">
    <source>
        <dbReference type="ARBA" id="ARBA00007815"/>
    </source>
</evidence>
<dbReference type="GO" id="GO:0035861">
    <property type="term" value="C:site of double-strand break"/>
    <property type="evidence" value="ECO:0007669"/>
    <property type="project" value="EnsemblFungi"/>
</dbReference>
<dbReference type="Gene3D" id="2.40.50.140">
    <property type="entry name" value="Nucleic acid-binding proteins"/>
    <property type="match status" value="1"/>
</dbReference>
<proteinExistence type="inferred from homology"/>
<evidence type="ECO:0000256" key="1">
    <source>
        <dbReference type="ARBA" id="ARBA00004123"/>
    </source>
</evidence>
<name>A0A8S9A6W6_SORMA</name>
<dbReference type="SUPFAM" id="SSF50249">
    <property type="entry name" value="Nucleic acid-binding proteins"/>
    <property type="match status" value="1"/>
</dbReference>
<gene>
    <name evidence="8" type="ORF">SMACR_04802</name>
</gene>
<evidence type="ECO:0000259" key="6">
    <source>
        <dbReference type="Pfam" id="PF01336"/>
    </source>
</evidence>